<reference evidence="2 3" key="1">
    <citation type="journal article" date="2016" name="Front. Microbiol.">
        <title>Microevolution Analysis of Bacillus coahuilensis Unveils Differences in Phosphorus Acquisition Strategies and Their Regulation.</title>
        <authorList>
            <person name="Gomez-Lunar Z."/>
            <person name="Hernandez-Gonzalez I."/>
            <person name="Rodriguez-Torres M.D."/>
            <person name="Souza V."/>
            <person name="Olmedo-Alvarez G."/>
        </authorList>
    </citation>
    <scope>NUCLEOTIDE SEQUENCE [LARGE SCALE GENOMIC DNA]</scope>
    <source>
        <strain evidence="3">p1.1.43</strain>
    </source>
</reference>
<evidence type="ECO:0000313" key="3">
    <source>
        <dbReference type="Proteomes" id="UP000074108"/>
    </source>
</evidence>
<evidence type="ECO:0000256" key="1">
    <source>
        <dbReference type="SAM" id="MobiDB-lite"/>
    </source>
</evidence>
<dbReference type="Proteomes" id="UP000074108">
    <property type="component" value="Unassembled WGS sequence"/>
</dbReference>
<comment type="caution">
    <text evidence="2">The sequence shown here is derived from an EMBL/GenBank/DDBJ whole genome shotgun (WGS) entry which is preliminary data.</text>
</comment>
<proteinExistence type="predicted"/>
<dbReference type="EMBL" id="LDYG01000024">
    <property type="protein sequence ID" value="KUP07133.1"/>
    <property type="molecule type" value="Genomic_DNA"/>
</dbReference>
<evidence type="ECO:0000313" key="2">
    <source>
        <dbReference type="EMBL" id="KUP07133.1"/>
    </source>
</evidence>
<feature type="compositionally biased region" description="Basic and acidic residues" evidence="1">
    <location>
        <begin position="53"/>
        <end position="82"/>
    </location>
</feature>
<gene>
    <name evidence="2" type="ORF">Q75_06290</name>
</gene>
<dbReference type="PATRIC" id="fig|1150625.3.peg.1315"/>
<name>A0A147K9U0_9BACI</name>
<feature type="region of interest" description="Disordered" evidence="1">
    <location>
        <begin position="41"/>
        <end position="87"/>
    </location>
</feature>
<keyword evidence="3" id="KW-1185">Reference proteome</keyword>
<dbReference type="RefSeq" id="WP_059350770.1">
    <property type="nucleotide sequence ID" value="NZ_LDYG01000024.1"/>
</dbReference>
<sequence length="101" mass="11284">MSLKLIELQVALPKSVDAGKIMEQTQQASAIMQGNLQAENEKKLQKNRKTVTTKKESNKLHNNKKEHNALTSEGVKDGKSIQEDGQLLDHPYKGIKIDFQG</sequence>
<dbReference type="OrthoDB" id="2476294at2"/>
<dbReference type="AlphaFoldDB" id="A0A147K9U0"/>
<protein>
    <submittedName>
        <fullName evidence="2">Uncharacterized protein</fullName>
    </submittedName>
</protein>
<organism evidence="2 3">
    <name type="scientific">Bacillus coahuilensis p1.1.43</name>
    <dbReference type="NCBI Taxonomy" id="1150625"/>
    <lineage>
        <taxon>Bacteria</taxon>
        <taxon>Bacillati</taxon>
        <taxon>Bacillota</taxon>
        <taxon>Bacilli</taxon>
        <taxon>Bacillales</taxon>
        <taxon>Bacillaceae</taxon>
        <taxon>Bacillus</taxon>
    </lineage>
</organism>
<dbReference type="STRING" id="1150625.Q75_06290"/>
<accession>A0A147K9U0</accession>